<evidence type="ECO:0000313" key="1">
    <source>
        <dbReference type="EMBL" id="MTV48350.1"/>
    </source>
</evidence>
<reference evidence="1 2" key="1">
    <citation type="submission" date="2019-11" db="EMBL/GenBank/DDBJ databases">
        <title>Whole-genome sequence of a the green, strictly anaerobic photosynthetic bacterium Heliobacillus mobilis DSM 6151.</title>
        <authorList>
            <person name="Kyndt J.A."/>
            <person name="Meyer T.E."/>
        </authorList>
    </citation>
    <scope>NUCLEOTIDE SEQUENCE [LARGE SCALE GENOMIC DNA]</scope>
    <source>
        <strain evidence="1 2">DSM 6151</strain>
    </source>
</reference>
<keyword evidence="2" id="KW-1185">Reference proteome</keyword>
<accession>A0A6I3SHN9</accession>
<dbReference type="AlphaFoldDB" id="A0A6I3SHN9"/>
<proteinExistence type="predicted"/>
<gene>
    <name evidence="1" type="ORF">GJ688_05045</name>
</gene>
<protein>
    <submittedName>
        <fullName evidence="1">Uncharacterized protein</fullName>
    </submittedName>
</protein>
<sequence>MWGRHQSQGKEQGPRMMGTHIKDILSSLVTAGTISQAQSDLISTALPQPPQNSLNQLVTNGTVTQDQLNAILQALHGGQFFSIIVYGVSVTINHSWLESITG</sequence>
<dbReference type="SUPFAM" id="SSF160246">
    <property type="entry name" value="EspE N-terminal domain-like"/>
    <property type="match status" value="1"/>
</dbReference>
<comment type="caution">
    <text evidence="1">The sequence shown here is derived from an EMBL/GenBank/DDBJ whole genome shotgun (WGS) entry which is preliminary data.</text>
</comment>
<dbReference type="EMBL" id="WNKU01000003">
    <property type="protein sequence ID" value="MTV48350.1"/>
    <property type="molecule type" value="Genomic_DNA"/>
</dbReference>
<dbReference type="Proteomes" id="UP000430670">
    <property type="component" value="Unassembled WGS sequence"/>
</dbReference>
<name>A0A6I3SHN9_HELMO</name>
<organism evidence="1 2">
    <name type="scientific">Heliobacterium mobile</name>
    <name type="common">Heliobacillus mobilis</name>
    <dbReference type="NCBI Taxonomy" id="28064"/>
    <lineage>
        <taxon>Bacteria</taxon>
        <taxon>Bacillati</taxon>
        <taxon>Bacillota</taxon>
        <taxon>Clostridia</taxon>
        <taxon>Eubacteriales</taxon>
        <taxon>Heliobacteriaceae</taxon>
        <taxon>Heliobacterium</taxon>
    </lineage>
</organism>
<dbReference type="OrthoDB" id="1797287at2"/>
<dbReference type="InterPro" id="IPR037257">
    <property type="entry name" value="T2SS_E_N_sf"/>
</dbReference>
<evidence type="ECO:0000313" key="2">
    <source>
        <dbReference type="Proteomes" id="UP000430670"/>
    </source>
</evidence>